<accession>A0A9P0BHQ8</accession>
<sequence>MPTLSHIKTPGATVETDSSQHSRNQTWYPGPRLRRNLFSATQKNPNPKNKTKKKKEKKEKEKDRSRRKTLNDIPSTTNKVVENEVARINSKINQNNAAHSTGFDIKKCLLERENEKLAKDNERLTKLVETLSAQISAQSAQIENLQLQMEKLVSSLTKPAPQSVEMQDNTLNIDADSPKRKKAKKTNDSDKSMETDIENSQPLEYQGPTKQIATTSSYTPPIISNDLTPHSPGAAKTAPNIQENMLVGDSQLTPTQNENFPMLPPPRYSPPAQTTPGSSGSNVQENDFPTTTPSTYHPPTQQTPSNLASTSQAHT</sequence>
<reference evidence="3" key="1">
    <citation type="submission" date="2021-12" db="EMBL/GenBank/DDBJ databases">
        <authorList>
            <person name="King R."/>
        </authorList>
    </citation>
    <scope>NUCLEOTIDE SEQUENCE</scope>
</reference>
<feature type="compositionally biased region" description="Polar residues" evidence="2">
    <location>
        <begin position="271"/>
        <end position="288"/>
    </location>
</feature>
<evidence type="ECO:0000256" key="2">
    <source>
        <dbReference type="SAM" id="MobiDB-lite"/>
    </source>
</evidence>
<keyword evidence="4" id="KW-1185">Reference proteome</keyword>
<name>A0A9P0BHQ8_BRAAE</name>
<evidence type="ECO:0000256" key="1">
    <source>
        <dbReference type="SAM" id="Coils"/>
    </source>
</evidence>
<gene>
    <name evidence="3" type="ORF">MELIAE_LOCUS12002</name>
</gene>
<feature type="compositionally biased region" description="Basic and acidic residues" evidence="2">
    <location>
        <begin position="185"/>
        <end position="194"/>
    </location>
</feature>
<dbReference type="EMBL" id="OV121139">
    <property type="protein sequence ID" value="CAH0562995.1"/>
    <property type="molecule type" value="Genomic_DNA"/>
</dbReference>
<feature type="compositionally biased region" description="Polar residues" evidence="2">
    <location>
        <begin position="306"/>
        <end position="315"/>
    </location>
</feature>
<evidence type="ECO:0000313" key="3">
    <source>
        <dbReference type="EMBL" id="CAH0562995.1"/>
    </source>
</evidence>
<feature type="compositionally biased region" description="Polar residues" evidence="2">
    <location>
        <begin position="15"/>
        <end position="27"/>
    </location>
</feature>
<feature type="coiled-coil region" evidence="1">
    <location>
        <begin position="110"/>
        <end position="155"/>
    </location>
</feature>
<dbReference type="AlphaFoldDB" id="A0A9P0BHQ8"/>
<feature type="region of interest" description="Disordered" evidence="2">
    <location>
        <begin position="251"/>
        <end position="315"/>
    </location>
</feature>
<feature type="compositionally biased region" description="Polar residues" evidence="2">
    <location>
        <begin position="198"/>
        <end position="219"/>
    </location>
</feature>
<feature type="region of interest" description="Disordered" evidence="2">
    <location>
        <begin position="158"/>
        <end position="237"/>
    </location>
</feature>
<dbReference type="Proteomes" id="UP001154078">
    <property type="component" value="Chromosome 8"/>
</dbReference>
<feature type="region of interest" description="Disordered" evidence="2">
    <location>
        <begin position="1"/>
        <end position="74"/>
    </location>
</feature>
<feature type="compositionally biased region" description="Low complexity" evidence="2">
    <location>
        <begin position="289"/>
        <end position="305"/>
    </location>
</feature>
<keyword evidence="1" id="KW-0175">Coiled coil</keyword>
<organism evidence="3 4">
    <name type="scientific">Brassicogethes aeneus</name>
    <name type="common">Rape pollen beetle</name>
    <name type="synonym">Meligethes aeneus</name>
    <dbReference type="NCBI Taxonomy" id="1431903"/>
    <lineage>
        <taxon>Eukaryota</taxon>
        <taxon>Metazoa</taxon>
        <taxon>Ecdysozoa</taxon>
        <taxon>Arthropoda</taxon>
        <taxon>Hexapoda</taxon>
        <taxon>Insecta</taxon>
        <taxon>Pterygota</taxon>
        <taxon>Neoptera</taxon>
        <taxon>Endopterygota</taxon>
        <taxon>Coleoptera</taxon>
        <taxon>Polyphaga</taxon>
        <taxon>Cucujiformia</taxon>
        <taxon>Nitidulidae</taxon>
        <taxon>Meligethinae</taxon>
        <taxon>Brassicogethes</taxon>
    </lineage>
</organism>
<protein>
    <submittedName>
        <fullName evidence="3">Uncharacterized protein</fullName>
    </submittedName>
</protein>
<evidence type="ECO:0000313" key="4">
    <source>
        <dbReference type="Proteomes" id="UP001154078"/>
    </source>
</evidence>
<proteinExistence type="predicted"/>